<dbReference type="AlphaFoldDB" id="A0A1U7HH18"/>
<gene>
    <name evidence="2" type="ORF">NIES593_11975</name>
</gene>
<reference evidence="2 3" key="1">
    <citation type="submission" date="2016-11" db="EMBL/GenBank/DDBJ databases">
        <title>Draft Genome Sequences of Nine Cyanobacterial Strains from Diverse Habitats.</title>
        <authorList>
            <person name="Zhu T."/>
            <person name="Hou S."/>
            <person name="Lu X."/>
            <person name="Hess W.R."/>
        </authorList>
    </citation>
    <scope>NUCLEOTIDE SEQUENCE [LARGE SCALE GENOMIC DNA]</scope>
    <source>
        <strain evidence="2 3">NIES-593</strain>
    </source>
</reference>
<dbReference type="RefSeq" id="WP_073599797.1">
    <property type="nucleotide sequence ID" value="NZ_MRCB01000012.1"/>
</dbReference>
<comment type="caution">
    <text evidence="2">The sequence shown here is derived from an EMBL/GenBank/DDBJ whole genome shotgun (WGS) entry which is preliminary data.</text>
</comment>
<keyword evidence="2" id="KW-0378">Hydrolase</keyword>
<dbReference type="PANTHER" id="PTHR22753:SF48">
    <property type="entry name" value="PHOSPHOLIPID_GLYCEROL ACYLTRANSFERASE DOMAIN-CONTAINING PROTEIN"/>
    <property type="match status" value="1"/>
</dbReference>
<name>A0A1U7HH18_9CYAN</name>
<evidence type="ECO:0000313" key="3">
    <source>
        <dbReference type="Proteomes" id="UP000186868"/>
    </source>
</evidence>
<dbReference type="GO" id="GO:0016020">
    <property type="term" value="C:membrane"/>
    <property type="evidence" value="ECO:0007669"/>
    <property type="project" value="TreeGrafter"/>
</dbReference>
<dbReference type="InterPro" id="IPR029058">
    <property type="entry name" value="AB_hydrolase_fold"/>
</dbReference>
<dbReference type="InterPro" id="IPR000073">
    <property type="entry name" value="AB_hydrolase_1"/>
</dbReference>
<dbReference type="PANTHER" id="PTHR22753">
    <property type="entry name" value="TRANSMEMBRANE PROTEIN 68"/>
    <property type="match status" value="1"/>
</dbReference>
<dbReference type="InterPro" id="IPR022742">
    <property type="entry name" value="Hydrolase_4"/>
</dbReference>
<dbReference type="STRING" id="1921803.NIES593_11975"/>
<evidence type="ECO:0000313" key="2">
    <source>
        <dbReference type="EMBL" id="OKH22828.1"/>
    </source>
</evidence>
<dbReference type="Gene3D" id="3.40.50.1820">
    <property type="entry name" value="alpha/beta hydrolase"/>
    <property type="match status" value="1"/>
</dbReference>
<accession>A0A1U7HH18</accession>
<dbReference type="SUPFAM" id="SSF53474">
    <property type="entry name" value="alpha/beta-Hydrolases"/>
    <property type="match status" value="1"/>
</dbReference>
<dbReference type="GO" id="GO:0016787">
    <property type="term" value="F:hydrolase activity"/>
    <property type="evidence" value="ECO:0007669"/>
    <property type="project" value="UniProtKB-KW"/>
</dbReference>
<feature type="domain" description="Serine aminopeptidase S33" evidence="1">
    <location>
        <begin position="94"/>
        <end position="256"/>
    </location>
</feature>
<dbReference type="PRINTS" id="PR00111">
    <property type="entry name" value="ABHYDROLASE"/>
</dbReference>
<proteinExistence type="predicted"/>
<dbReference type="OrthoDB" id="571089at2"/>
<organism evidence="2 3">
    <name type="scientific">Hydrococcus rivularis NIES-593</name>
    <dbReference type="NCBI Taxonomy" id="1921803"/>
    <lineage>
        <taxon>Bacteria</taxon>
        <taxon>Bacillati</taxon>
        <taxon>Cyanobacteriota</taxon>
        <taxon>Cyanophyceae</taxon>
        <taxon>Pleurocapsales</taxon>
        <taxon>Hydrococcaceae</taxon>
        <taxon>Hydrococcus</taxon>
    </lineage>
</organism>
<evidence type="ECO:0000259" key="1">
    <source>
        <dbReference type="Pfam" id="PF12146"/>
    </source>
</evidence>
<dbReference type="Proteomes" id="UP000186868">
    <property type="component" value="Unassembled WGS sequence"/>
</dbReference>
<keyword evidence="3" id="KW-1185">Reference proteome</keyword>
<protein>
    <submittedName>
        <fullName evidence="2">Alpha/beta hydrolase</fullName>
    </submittedName>
</protein>
<dbReference type="Pfam" id="PF12146">
    <property type="entry name" value="Hydrolase_4"/>
    <property type="match status" value="1"/>
</dbReference>
<dbReference type="EMBL" id="MRCB01000012">
    <property type="protein sequence ID" value="OKH22828.1"/>
    <property type="molecule type" value="Genomic_DNA"/>
</dbReference>
<sequence length="283" mass="31578">MSKITSRLSFITPTPIQPELPLFIFLPGMDGTGQLYQRQADRLAKFFDIRCLAIPPDDMNDWDGLAKKTVALIKNELLNRQRDRDGKSSYASPHPVYLCGESFGGCLALKLVLEAPKLFDRLILVNPSSSFNRRPCLSWGIQITHSMPDFLHPVSALALLPFLASLERMSSGDRMALLRAMNSIPPHVVSWRLSLLKNFAVAENDLRRIAQPTLLIASTGDRVLPSVEEAKRLDSFLPNTQTVILPDSGHACLLETNIYLDEILKANNFIASKLLSRDRQVVA</sequence>